<dbReference type="InterPro" id="IPR003594">
    <property type="entry name" value="HATPase_dom"/>
</dbReference>
<dbReference type="RefSeq" id="WP_047786915.1">
    <property type="nucleotide sequence ID" value="NZ_JZWI01000037.1"/>
</dbReference>
<dbReference type="SMART" id="SM00388">
    <property type="entry name" value="HisKA"/>
    <property type="match status" value="1"/>
</dbReference>
<comment type="subcellular location">
    <subcellularLocation>
        <location evidence="2">Membrane</location>
        <topology evidence="2">Multi-pass membrane protein</topology>
    </subcellularLocation>
</comment>
<dbReference type="InterPro" id="IPR050428">
    <property type="entry name" value="TCS_sensor_his_kinase"/>
</dbReference>
<dbReference type="PROSITE" id="PS50885">
    <property type="entry name" value="HAMP"/>
    <property type="match status" value="1"/>
</dbReference>
<evidence type="ECO:0000256" key="2">
    <source>
        <dbReference type="ARBA" id="ARBA00004141"/>
    </source>
</evidence>
<evidence type="ECO:0000256" key="11">
    <source>
        <dbReference type="ARBA" id="ARBA00023012"/>
    </source>
</evidence>
<keyword evidence="7" id="KW-0547">Nucleotide-binding</keyword>
<dbReference type="Pfam" id="PF00512">
    <property type="entry name" value="HisKA"/>
    <property type="match status" value="1"/>
</dbReference>
<gene>
    <name evidence="15" type="primary">qseC7</name>
    <name evidence="15" type="ORF">VPARA_56580</name>
</gene>
<dbReference type="EC" id="2.7.13.3" evidence="3"/>
<dbReference type="InterPro" id="IPR013727">
    <property type="entry name" value="2CSK_N"/>
</dbReference>
<evidence type="ECO:0000313" key="15">
    <source>
        <dbReference type="EMBL" id="KLN53177.1"/>
    </source>
</evidence>
<dbReference type="InterPro" id="IPR005467">
    <property type="entry name" value="His_kinase_dom"/>
</dbReference>
<evidence type="ECO:0000259" key="13">
    <source>
        <dbReference type="PROSITE" id="PS50109"/>
    </source>
</evidence>
<dbReference type="SMART" id="SM00387">
    <property type="entry name" value="HATPase_c"/>
    <property type="match status" value="1"/>
</dbReference>
<dbReference type="SUPFAM" id="SSF55874">
    <property type="entry name" value="ATPase domain of HSP90 chaperone/DNA topoisomerase II/histidine kinase"/>
    <property type="match status" value="1"/>
</dbReference>
<evidence type="ECO:0000256" key="5">
    <source>
        <dbReference type="ARBA" id="ARBA00022679"/>
    </source>
</evidence>
<reference evidence="15 16" key="1">
    <citation type="submission" date="2015-03" db="EMBL/GenBank/DDBJ databases">
        <title>Genome sequence of Variovorax paradoxus TBEA6.</title>
        <authorList>
            <person name="Poehlein A."/>
            <person name="Schuldes J."/>
            <person name="Wuebbeler J.H."/>
            <person name="Hiessl S."/>
            <person name="Steinbuechel A."/>
            <person name="Daniel R."/>
        </authorList>
    </citation>
    <scope>NUCLEOTIDE SEQUENCE [LARGE SCALE GENOMIC DNA]</scope>
    <source>
        <strain evidence="15 16">TBEA6</strain>
    </source>
</reference>
<evidence type="ECO:0000256" key="10">
    <source>
        <dbReference type="ARBA" id="ARBA00022989"/>
    </source>
</evidence>
<keyword evidence="10 12" id="KW-1133">Transmembrane helix</keyword>
<evidence type="ECO:0000256" key="1">
    <source>
        <dbReference type="ARBA" id="ARBA00000085"/>
    </source>
</evidence>
<feature type="domain" description="Histidine kinase" evidence="13">
    <location>
        <begin position="237"/>
        <end position="448"/>
    </location>
</feature>
<sequence length="448" mass="48808">MTLPRSLQGRLLSLVLGLVAGVWLVTAVMTWLDARHELDELLDSHLAQGAALLVAQQIRPPSEEERSIEAPVLHRYAPRVAFQVFHEGRLAMRSANAPSLPMIDSGRHFTSGFSTAHIDGATWRVFAAHGSERDVQVYVGERMDSRSSILWAVLRSTLWPVFVALPLLALAVWWAVRRGTLPLRRLGRTLARREPQALSPVVLDDAPSEMTPMLDALNGLFRRIGELLESERRFTADAAHELRTPIAAIRAQAQVALAETDEGRRRHALEATLSGCDRATHLVEQLLTLSRLEAGAGAESKPVDLGALVRGVVAEAAPAAICKQQSIEVDAADECLVRGDPMLFAVLVRNLVDNAIRYSPALAAIHIGVVRWQGHARLRVEDSGPGMKEEDIARCGARFFRVLGSGESGSGLGWSIIRRVASAQQAVVRIERSGRLGGLAVDVEWTAA</sequence>
<dbReference type="CDD" id="cd00082">
    <property type="entry name" value="HisKA"/>
    <property type="match status" value="1"/>
</dbReference>
<comment type="caution">
    <text evidence="15">The sequence shown here is derived from an EMBL/GenBank/DDBJ whole genome shotgun (WGS) entry which is preliminary data.</text>
</comment>
<keyword evidence="4" id="KW-0597">Phosphoprotein</keyword>
<evidence type="ECO:0000256" key="3">
    <source>
        <dbReference type="ARBA" id="ARBA00012438"/>
    </source>
</evidence>
<dbReference type="InterPro" id="IPR036890">
    <property type="entry name" value="HATPase_C_sf"/>
</dbReference>
<dbReference type="InterPro" id="IPR036097">
    <property type="entry name" value="HisK_dim/P_sf"/>
</dbReference>
<evidence type="ECO:0000256" key="4">
    <source>
        <dbReference type="ARBA" id="ARBA00022553"/>
    </source>
</evidence>
<comment type="catalytic activity">
    <reaction evidence="1">
        <text>ATP + protein L-histidine = ADP + protein N-phospho-L-histidine.</text>
        <dbReference type="EC" id="2.7.13.3"/>
    </reaction>
</comment>
<dbReference type="Pfam" id="PF08521">
    <property type="entry name" value="2CSK_N"/>
    <property type="match status" value="1"/>
</dbReference>
<evidence type="ECO:0000256" key="12">
    <source>
        <dbReference type="SAM" id="Phobius"/>
    </source>
</evidence>
<evidence type="ECO:0000256" key="7">
    <source>
        <dbReference type="ARBA" id="ARBA00022741"/>
    </source>
</evidence>
<dbReference type="EMBL" id="JZWI01000037">
    <property type="protein sequence ID" value="KLN53177.1"/>
    <property type="molecule type" value="Genomic_DNA"/>
</dbReference>
<accession>A0A0H2LXE8</accession>
<keyword evidence="5 15" id="KW-0808">Transferase</keyword>
<keyword evidence="8" id="KW-0418">Kinase</keyword>
<keyword evidence="16" id="KW-1185">Reference proteome</keyword>
<dbReference type="AlphaFoldDB" id="A0A0H2LXE8"/>
<proteinExistence type="predicted"/>
<keyword evidence="12" id="KW-0472">Membrane</keyword>
<feature type="transmembrane region" description="Helical" evidence="12">
    <location>
        <begin position="157"/>
        <end position="176"/>
    </location>
</feature>
<keyword evidence="11" id="KW-0902">Two-component regulatory system</keyword>
<dbReference type="Gene3D" id="1.20.5.1040">
    <property type="entry name" value="Sensor protein qsec"/>
    <property type="match status" value="1"/>
</dbReference>
<dbReference type="InterPro" id="IPR003660">
    <property type="entry name" value="HAMP_dom"/>
</dbReference>
<dbReference type="GO" id="GO:0000155">
    <property type="term" value="F:phosphorelay sensor kinase activity"/>
    <property type="evidence" value="ECO:0007669"/>
    <property type="project" value="InterPro"/>
</dbReference>
<evidence type="ECO:0000259" key="14">
    <source>
        <dbReference type="PROSITE" id="PS50885"/>
    </source>
</evidence>
<evidence type="ECO:0000256" key="9">
    <source>
        <dbReference type="ARBA" id="ARBA00022840"/>
    </source>
</evidence>
<feature type="domain" description="HAMP" evidence="14">
    <location>
        <begin position="177"/>
        <end position="229"/>
    </location>
</feature>
<feature type="transmembrane region" description="Helical" evidence="12">
    <location>
        <begin position="12"/>
        <end position="32"/>
    </location>
</feature>
<dbReference type="PANTHER" id="PTHR45436:SF14">
    <property type="entry name" value="SENSOR PROTEIN QSEC"/>
    <property type="match status" value="1"/>
</dbReference>
<evidence type="ECO:0000256" key="6">
    <source>
        <dbReference type="ARBA" id="ARBA00022692"/>
    </source>
</evidence>
<dbReference type="GO" id="GO:0005886">
    <property type="term" value="C:plasma membrane"/>
    <property type="evidence" value="ECO:0007669"/>
    <property type="project" value="TreeGrafter"/>
</dbReference>
<name>A0A0H2LXE8_VARPD</name>
<dbReference type="PANTHER" id="PTHR45436">
    <property type="entry name" value="SENSOR HISTIDINE KINASE YKOH"/>
    <property type="match status" value="1"/>
</dbReference>
<dbReference type="Pfam" id="PF02518">
    <property type="entry name" value="HATPase_c"/>
    <property type="match status" value="1"/>
</dbReference>
<evidence type="ECO:0000313" key="16">
    <source>
        <dbReference type="Proteomes" id="UP000035170"/>
    </source>
</evidence>
<dbReference type="GO" id="GO:0005524">
    <property type="term" value="F:ATP binding"/>
    <property type="evidence" value="ECO:0007669"/>
    <property type="project" value="UniProtKB-KW"/>
</dbReference>
<dbReference type="PROSITE" id="PS50109">
    <property type="entry name" value="HIS_KIN"/>
    <property type="match status" value="1"/>
</dbReference>
<keyword evidence="9" id="KW-0067">ATP-binding</keyword>
<organism evidence="15 16">
    <name type="scientific">Variovorax paradoxus</name>
    <dbReference type="NCBI Taxonomy" id="34073"/>
    <lineage>
        <taxon>Bacteria</taxon>
        <taxon>Pseudomonadati</taxon>
        <taxon>Pseudomonadota</taxon>
        <taxon>Betaproteobacteria</taxon>
        <taxon>Burkholderiales</taxon>
        <taxon>Comamonadaceae</taxon>
        <taxon>Variovorax</taxon>
    </lineage>
</organism>
<dbReference type="Gene3D" id="1.10.287.130">
    <property type="match status" value="1"/>
</dbReference>
<dbReference type="InterPro" id="IPR003661">
    <property type="entry name" value="HisK_dim/P_dom"/>
</dbReference>
<keyword evidence="6 12" id="KW-0812">Transmembrane</keyword>
<dbReference type="SUPFAM" id="SSF47384">
    <property type="entry name" value="Homodimeric domain of signal transducing histidine kinase"/>
    <property type="match status" value="1"/>
</dbReference>
<evidence type="ECO:0000256" key="8">
    <source>
        <dbReference type="ARBA" id="ARBA00022777"/>
    </source>
</evidence>
<protein>
    <recommendedName>
        <fullName evidence="3">histidine kinase</fullName>
        <ecNumber evidence="3">2.7.13.3</ecNumber>
    </recommendedName>
</protein>
<dbReference type="Gene3D" id="3.30.565.10">
    <property type="entry name" value="Histidine kinase-like ATPase, C-terminal domain"/>
    <property type="match status" value="1"/>
</dbReference>
<dbReference type="Proteomes" id="UP000035170">
    <property type="component" value="Unassembled WGS sequence"/>
</dbReference>
<dbReference type="PATRIC" id="fig|34073.19.peg.5803"/>